<feature type="region of interest" description="Disordered" evidence="1">
    <location>
        <begin position="48"/>
        <end position="75"/>
    </location>
</feature>
<proteinExistence type="predicted"/>
<keyword evidence="3" id="KW-1185">Reference proteome</keyword>
<evidence type="ECO:0000313" key="3">
    <source>
        <dbReference type="Proteomes" id="UP000799428"/>
    </source>
</evidence>
<evidence type="ECO:0000256" key="1">
    <source>
        <dbReference type="SAM" id="MobiDB-lite"/>
    </source>
</evidence>
<evidence type="ECO:0000313" key="2">
    <source>
        <dbReference type="EMBL" id="KAF2710428.1"/>
    </source>
</evidence>
<gene>
    <name evidence="2" type="ORF">K504DRAFT_501693</name>
</gene>
<dbReference type="AlphaFoldDB" id="A0A6G1KC89"/>
<accession>A0A6G1KC89</accession>
<name>A0A6G1KC89_9PLEO</name>
<dbReference type="Proteomes" id="UP000799428">
    <property type="component" value="Unassembled WGS sequence"/>
</dbReference>
<protein>
    <submittedName>
        <fullName evidence="2">Uncharacterized protein</fullName>
    </submittedName>
</protein>
<dbReference type="EMBL" id="MU005769">
    <property type="protein sequence ID" value="KAF2710428.1"/>
    <property type="molecule type" value="Genomic_DNA"/>
</dbReference>
<reference evidence="2" key="1">
    <citation type="journal article" date="2020" name="Stud. Mycol.">
        <title>101 Dothideomycetes genomes: a test case for predicting lifestyles and emergence of pathogens.</title>
        <authorList>
            <person name="Haridas S."/>
            <person name="Albert R."/>
            <person name="Binder M."/>
            <person name="Bloem J."/>
            <person name="Labutti K."/>
            <person name="Salamov A."/>
            <person name="Andreopoulos B."/>
            <person name="Baker S."/>
            <person name="Barry K."/>
            <person name="Bills G."/>
            <person name="Bluhm B."/>
            <person name="Cannon C."/>
            <person name="Castanera R."/>
            <person name="Culley D."/>
            <person name="Daum C."/>
            <person name="Ezra D."/>
            <person name="Gonzalez J."/>
            <person name="Henrissat B."/>
            <person name="Kuo A."/>
            <person name="Liang C."/>
            <person name="Lipzen A."/>
            <person name="Lutzoni F."/>
            <person name="Magnuson J."/>
            <person name="Mondo S."/>
            <person name="Nolan M."/>
            <person name="Ohm R."/>
            <person name="Pangilinan J."/>
            <person name="Park H.-J."/>
            <person name="Ramirez L."/>
            <person name="Alfaro M."/>
            <person name="Sun H."/>
            <person name="Tritt A."/>
            <person name="Yoshinaga Y."/>
            <person name="Zwiers L.-H."/>
            <person name="Turgeon B."/>
            <person name="Goodwin S."/>
            <person name="Spatafora J."/>
            <person name="Crous P."/>
            <person name="Grigoriev I."/>
        </authorList>
    </citation>
    <scope>NUCLEOTIDE SEQUENCE</scope>
    <source>
        <strain evidence="2">CBS 279.74</strain>
    </source>
</reference>
<dbReference type="OrthoDB" id="5398685at2759"/>
<organism evidence="2 3">
    <name type="scientific">Pleomassaria siparia CBS 279.74</name>
    <dbReference type="NCBI Taxonomy" id="1314801"/>
    <lineage>
        <taxon>Eukaryota</taxon>
        <taxon>Fungi</taxon>
        <taxon>Dikarya</taxon>
        <taxon>Ascomycota</taxon>
        <taxon>Pezizomycotina</taxon>
        <taxon>Dothideomycetes</taxon>
        <taxon>Pleosporomycetidae</taxon>
        <taxon>Pleosporales</taxon>
        <taxon>Pleomassariaceae</taxon>
        <taxon>Pleomassaria</taxon>
    </lineage>
</organism>
<sequence>MAVPNGNTGIPDLAQAFKDLERGEQTADAMEKHLSAVERKINQLLAKAEQDEQSLKTKPVQSTDSSSSTEEKDTA</sequence>